<dbReference type="Proteomes" id="UP000033934">
    <property type="component" value="Unassembled WGS sequence"/>
</dbReference>
<accession>A0A0G0LFB2</accession>
<comment type="caution">
    <text evidence="2">The sequence shown here is derived from an EMBL/GenBank/DDBJ whole genome shotgun (WGS) entry which is preliminary data.</text>
</comment>
<evidence type="ECO:0000313" key="3">
    <source>
        <dbReference type="Proteomes" id="UP000033934"/>
    </source>
</evidence>
<evidence type="ECO:0000256" key="1">
    <source>
        <dbReference type="SAM" id="Phobius"/>
    </source>
</evidence>
<feature type="non-terminal residue" evidence="2">
    <location>
        <position position="263"/>
    </location>
</feature>
<gene>
    <name evidence="2" type="ORF">UT11_C0066G0006</name>
</gene>
<reference evidence="2 3" key="1">
    <citation type="journal article" date="2015" name="Nature">
        <title>rRNA introns, odd ribosomes, and small enigmatic genomes across a large radiation of phyla.</title>
        <authorList>
            <person name="Brown C.T."/>
            <person name="Hug L.A."/>
            <person name="Thomas B.C."/>
            <person name="Sharon I."/>
            <person name="Castelle C.J."/>
            <person name="Singh A."/>
            <person name="Wilkins M.J."/>
            <person name="Williams K.H."/>
            <person name="Banfield J.F."/>
        </authorList>
    </citation>
    <scope>NUCLEOTIDE SEQUENCE [LARGE SCALE GENOMIC DNA]</scope>
</reference>
<keyword evidence="1" id="KW-1133">Transmembrane helix</keyword>
<name>A0A0G0LFB2_9BACT</name>
<organism evidence="2 3">
    <name type="scientific">Berkelbacteria bacterium GW2011_GWA2_38_9</name>
    <dbReference type="NCBI Taxonomy" id="1618334"/>
    <lineage>
        <taxon>Bacteria</taxon>
        <taxon>Candidatus Berkelbacteria</taxon>
    </lineage>
</organism>
<protein>
    <submittedName>
        <fullName evidence="2">Uncharacterized protein</fullName>
    </submittedName>
</protein>
<dbReference type="AlphaFoldDB" id="A0A0G0LFB2"/>
<proteinExistence type="predicted"/>
<sequence length="263" mass="29681">MDIIRRKHGAQISLDEKDFQKIFATEKRKVNLKRIGLFMLMFFVIWAGLLTISAPKAITSIAFAKQGADLLQSGVTEVVTDPALAQDHFISSSTNFQKASVEMQKMNLASKFLILSPNVRSSIHLLRAGNYLAHTGVDLSKIMEKSDSQPPTKTSENSSIEQILSSELLSTQTFLEAKSKYIYSGYDNLEKANAELEKINTKYVPDEQKDLVIRWQKQLPEFAKKFQSVVDLVKNKDSVFGTTKEPKKYIIIFQNDTELRPVG</sequence>
<keyword evidence="1" id="KW-0472">Membrane</keyword>
<feature type="transmembrane region" description="Helical" evidence="1">
    <location>
        <begin position="35"/>
        <end position="54"/>
    </location>
</feature>
<keyword evidence="1" id="KW-0812">Transmembrane</keyword>
<dbReference type="EMBL" id="LBVO01000066">
    <property type="protein sequence ID" value="KKQ86610.1"/>
    <property type="molecule type" value="Genomic_DNA"/>
</dbReference>
<evidence type="ECO:0000313" key="2">
    <source>
        <dbReference type="EMBL" id="KKQ86610.1"/>
    </source>
</evidence>